<dbReference type="InterPro" id="IPR014721">
    <property type="entry name" value="Ribsml_uS5_D2-typ_fold_subgr"/>
</dbReference>
<dbReference type="InterPro" id="IPR041166">
    <property type="entry name" value="Rubredoxin_2"/>
</dbReference>
<gene>
    <name evidence="4" type="primary">radA</name>
    <name evidence="4" type="ORF">E4650_02190</name>
    <name evidence="3" type="ORF">SAMN04488588_0179</name>
</gene>
<dbReference type="Proteomes" id="UP000199322">
    <property type="component" value="Unassembled WGS sequence"/>
</dbReference>
<dbReference type="GO" id="GO:0000725">
    <property type="term" value="P:recombinational repair"/>
    <property type="evidence" value="ECO:0007669"/>
    <property type="project" value="TreeGrafter"/>
</dbReference>
<dbReference type="InterPro" id="IPR014774">
    <property type="entry name" value="KaiC-like_dom"/>
</dbReference>
<dbReference type="PANTHER" id="PTHR32472">
    <property type="entry name" value="DNA REPAIR PROTEIN RADA"/>
    <property type="match status" value="1"/>
</dbReference>
<dbReference type="RefSeq" id="WP_091401963.1">
    <property type="nucleotide sequence ID" value="NZ_FMYV01000001.1"/>
</dbReference>
<dbReference type="GO" id="GO:0046872">
    <property type="term" value="F:metal ion binding"/>
    <property type="evidence" value="ECO:0007669"/>
    <property type="project" value="UniProtKB-KW"/>
</dbReference>
<keyword evidence="5" id="KW-1185">Reference proteome</keyword>
<dbReference type="EMBL" id="FMYV01000001">
    <property type="protein sequence ID" value="SDB99384.1"/>
    <property type="molecule type" value="Genomic_DNA"/>
</dbReference>
<dbReference type="AlphaFoldDB" id="A0A1G6HYV5"/>
<dbReference type="Gene3D" id="3.30.230.10">
    <property type="match status" value="1"/>
</dbReference>
<evidence type="ECO:0000259" key="2">
    <source>
        <dbReference type="PROSITE" id="PS50162"/>
    </source>
</evidence>
<evidence type="ECO:0000313" key="6">
    <source>
        <dbReference type="Proteomes" id="UP000297288"/>
    </source>
</evidence>
<evidence type="ECO:0000256" key="1">
    <source>
        <dbReference type="ARBA" id="ARBA00022723"/>
    </source>
</evidence>
<dbReference type="Gene3D" id="3.40.50.300">
    <property type="entry name" value="P-loop containing nucleotide triphosphate hydrolases"/>
    <property type="match status" value="1"/>
</dbReference>
<dbReference type="Pfam" id="PF13541">
    <property type="entry name" value="ChlI"/>
    <property type="match status" value="1"/>
</dbReference>
<dbReference type="SMART" id="SM00382">
    <property type="entry name" value="AAA"/>
    <property type="match status" value="1"/>
</dbReference>
<sequence>MSKKKAKQKYYVCNECGYESDKWFAKCPICNEMGSAVEFTADINYMDSSNDDEINSNEITYLDSKIEEPERLKIKSIQINKALNDGLVKGAVYLLSGEPGIGKSTLVSQLSDSENSVVYISAEESKSQVMQRFKRLGINNKNIGLIFSNSLEGIFKSISKLKEKPEILIFDSIQTIKSDDVDSNPGSVLQVKESTRKIVEYSKRTETSSLLIGHVTKEGNVAGPKLLEHVVDCVISFELEKTSGLRMFRVNKNRYGPTDEIVLMEMTERGLYPINDLTNYFLSDYSNEPGNTLSIIKEGNKLIPIEIQSLVSKPVYGSPRRVSSGISIDKVFMITAVLSKKLKLPVESKDIFLNTSGGFRISDSSIDSAIAFTIISSLFEQTLDKSTIFIGEIGLDGKIRNTSHIEKRVEMAKKIGIENICISKRAKINGKNIIKLDNISDIVKMFKGGQYYD</sequence>
<accession>A0A1G6HYV5</accession>
<evidence type="ECO:0000313" key="5">
    <source>
        <dbReference type="Proteomes" id="UP000199322"/>
    </source>
</evidence>
<dbReference type="InterPro" id="IPR003593">
    <property type="entry name" value="AAA+_ATPase"/>
</dbReference>
<reference evidence="4 6" key="2">
    <citation type="submission" date="2019-04" db="EMBL/GenBank/DDBJ databases">
        <title>Draft genome sequence data and analysis of a Fermenting Bacterium, Geotoga petraea strain HO-Geo1, isolated from heavy-oil petroleum reservoir in Russia.</title>
        <authorList>
            <person name="Grouzdev D.S."/>
            <person name="Semenova E.M."/>
            <person name="Sokolova D.S."/>
            <person name="Tourova T.P."/>
            <person name="Poltaraus A.B."/>
            <person name="Nazina T.N."/>
        </authorList>
    </citation>
    <scope>NUCLEOTIDE SEQUENCE [LARGE SCALE GENOMIC DNA]</scope>
    <source>
        <strain evidence="4 6">HO-Geo1</strain>
    </source>
</reference>
<evidence type="ECO:0000313" key="3">
    <source>
        <dbReference type="EMBL" id="SDB99384.1"/>
    </source>
</evidence>
<dbReference type="InterPro" id="IPR020588">
    <property type="entry name" value="RecA_ATP-bd"/>
</dbReference>
<dbReference type="Proteomes" id="UP000297288">
    <property type="component" value="Unassembled WGS sequence"/>
</dbReference>
<dbReference type="SUPFAM" id="SSF52540">
    <property type="entry name" value="P-loop containing nucleoside triphosphate hydrolases"/>
    <property type="match status" value="1"/>
</dbReference>
<dbReference type="SUPFAM" id="SSF54211">
    <property type="entry name" value="Ribosomal protein S5 domain 2-like"/>
    <property type="match status" value="1"/>
</dbReference>
<dbReference type="InterPro" id="IPR020568">
    <property type="entry name" value="Ribosomal_Su5_D2-typ_SF"/>
</dbReference>
<dbReference type="EMBL" id="SRME01000001">
    <property type="protein sequence ID" value="TGG89026.1"/>
    <property type="molecule type" value="Genomic_DNA"/>
</dbReference>
<dbReference type="PRINTS" id="PR01874">
    <property type="entry name" value="DNAREPAIRADA"/>
</dbReference>
<reference evidence="3 5" key="1">
    <citation type="submission" date="2016-10" db="EMBL/GenBank/DDBJ databases">
        <authorList>
            <person name="de Groot N.N."/>
        </authorList>
    </citation>
    <scope>NUCLEOTIDE SEQUENCE [LARGE SCALE GENOMIC DNA]</scope>
    <source>
        <strain evidence="3 5">WG14</strain>
    </source>
</reference>
<dbReference type="STRING" id="28234.SAMN04488588_0179"/>
<dbReference type="Pfam" id="PF06745">
    <property type="entry name" value="ATPase"/>
    <property type="match status" value="1"/>
</dbReference>
<dbReference type="Pfam" id="PF18073">
    <property type="entry name" value="Zn_ribbon_LapB"/>
    <property type="match status" value="1"/>
</dbReference>
<evidence type="ECO:0000313" key="4">
    <source>
        <dbReference type="EMBL" id="TGG89026.1"/>
    </source>
</evidence>
<protein>
    <submittedName>
        <fullName evidence="3 4">DNA repair protein RadA</fullName>
    </submittedName>
</protein>
<proteinExistence type="predicted"/>
<dbReference type="PANTHER" id="PTHR32472:SF10">
    <property type="entry name" value="DNA REPAIR PROTEIN RADA-LIKE PROTEIN"/>
    <property type="match status" value="1"/>
</dbReference>
<name>A0A1G6HYV5_9BACT</name>
<dbReference type="OrthoDB" id="9803906at2"/>
<dbReference type="InterPro" id="IPR027417">
    <property type="entry name" value="P-loop_NTPase"/>
</dbReference>
<dbReference type="PROSITE" id="PS50162">
    <property type="entry name" value="RECA_2"/>
    <property type="match status" value="1"/>
</dbReference>
<dbReference type="GO" id="GO:0005829">
    <property type="term" value="C:cytosol"/>
    <property type="evidence" value="ECO:0007669"/>
    <property type="project" value="TreeGrafter"/>
</dbReference>
<organism evidence="3 5">
    <name type="scientific">Geotoga petraea</name>
    <dbReference type="NCBI Taxonomy" id="28234"/>
    <lineage>
        <taxon>Bacteria</taxon>
        <taxon>Thermotogati</taxon>
        <taxon>Thermotogota</taxon>
        <taxon>Thermotogae</taxon>
        <taxon>Petrotogales</taxon>
        <taxon>Petrotogaceae</taxon>
        <taxon>Geotoga</taxon>
    </lineage>
</organism>
<dbReference type="GO" id="GO:0140664">
    <property type="term" value="F:ATP-dependent DNA damage sensor activity"/>
    <property type="evidence" value="ECO:0007669"/>
    <property type="project" value="InterPro"/>
</dbReference>
<dbReference type="GO" id="GO:0003677">
    <property type="term" value="F:DNA binding"/>
    <property type="evidence" value="ECO:0007669"/>
    <property type="project" value="InterPro"/>
</dbReference>
<feature type="domain" description="RecA family profile 1" evidence="2">
    <location>
        <begin position="68"/>
        <end position="215"/>
    </location>
</feature>
<keyword evidence="1" id="KW-0479">Metal-binding</keyword>
<dbReference type="GO" id="GO:0005524">
    <property type="term" value="F:ATP binding"/>
    <property type="evidence" value="ECO:0007669"/>
    <property type="project" value="InterPro"/>
</dbReference>